<organism evidence="1 2">
    <name type="scientific">Botryosphaeria dothidea</name>
    <dbReference type="NCBI Taxonomy" id="55169"/>
    <lineage>
        <taxon>Eukaryota</taxon>
        <taxon>Fungi</taxon>
        <taxon>Dikarya</taxon>
        <taxon>Ascomycota</taxon>
        <taxon>Pezizomycotina</taxon>
        <taxon>Dothideomycetes</taxon>
        <taxon>Dothideomycetes incertae sedis</taxon>
        <taxon>Botryosphaeriales</taxon>
        <taxon>Botryosphaeriaceae</taxon>
        <taxon>Botryosphaeria</taxon>
    </lineage>
</organism>
<evidence type="ECO:0000313" key="2">
    <source>
        <dbReference type="Proteomes" id="UP000572817"/>
    </source>
</evidence>
<keyword evidence="2" id="KW-1185">Reference proteome</keyword>
<gene>
    <name evidence="1" type="ORF">GTA08_BOTSDO00622</name>
</gene>
<comment type="caution">
    <text evidence="1">The sequence shown here is derived from an EMBL/GenBank/DDBJ whole genome shotgun (WGS) entry which is preliminary data.</text>
</comment>
<dbReference type="Proteomes" id="UP000572817">
    <property type="component" value="Unassembled WGS sequence"/>
</dbReference>
<sequence>MSAPSQIKHGLCGLATELIHMIAGKLSSREDLKALSLTCYGLAAISRGFLYEEPEVTDDNITGFLTTLLLKPEYESKVKCLTVNLESIDAATSNWAVDYRMMRGNNPTTSLADNNTQGDFTSAAIAAMGPAITAGLKAFWLNLIHQGNTDAAFALLLCVVPRLPRLQVITKCMGDSGFGFMEHVLGLASGHTLGLEKLSILKNLKEVSIVLDSDSQQYGHDSFAALALLLAAPALQNFSTQALTTPNRLHLLPENLSIKNLSVQAYESNPVFIASVVLSSQDLKSLNATFAWATGHTEHWFDVVVPALLTRASSLERLSLSVDTVNAFDVTNFTGMPVLIEDLSALRSLTYLKIPQFVLIGFPAFDPASLHTMGDKPFWSRLPRSLVRLELSGASSHFVDYLRDLTATSNSSFPRLIAVTIHFVELGSNDKETGDFEGTLLQLRRYFRTEMGLVLAWTRPTTPDEELNEFFKENEEADY</sequence>
<dbReference type="AlphaFoldDB" id="A0A8H4J9V5"/>
<name>A0A8H4J9V5_9PEZI</name>
<proteinExistence type="predicted"/>
<evidence type="ECO:0000313" key="1">
    <source>
        <dbReference type="EMBL" id="KAF4314633.1"/>
    </source>
</evidence>
<accession>A0A8H4J9V5</accession>
<reference evidence="1" key="1">
    <citation type="submission" date="2020-04" db="EMBL/GenBank/DDBJ databases">
        <title>Genome Assembly and Annotation of Botryosphaeria dothidea sdau 11-99, a Latent Pathogen of Apple Fruit Ring Rot in China.</title>
        <authorList>
            <person name="Yu C."/>
            <person name="Diao Y."/>
            <person name="Lu Q."/>
            <person name="Zhao J."/>
            <person name="Cui S."/>
            <person name="Peng C."/>
            <person name="He B."/>
            <person name="Liu H."/>
        </authorList>
    </citation>
    <scope>NUCLEOTIDE SEQUENCE [LARGE SCALE GENOMIC DNA]</scope>
    <source>
        <strain evidence="1">Sdau11-99</strain>
    </source>
</reference>
<protein>
    <submittedName>
        <fullName evidence="1">Uncharacterized protein</fullName>
    </submittedName>
</protein>
<dbReference type="EMBL" id="WWBZ02000001">
    <property type="protein sequence ID" value="KAF4314633.1"/>
    <property type="molecule type" value="Genomic_DNA"/>
</dbReference>